<evidence type="ECO:0000313" key="1">
    <source>
        <dbReference type="EMBL" id="KAF3597765.1"/>
    </source>
</evidence>
<accession>A0ABQ7EMN0</accession>
<comment type="caution">
    <text evidence="1">The sequence shown here is derived from an EMBL/GenBank/DDBJ whole genome shotgun (WGS) entry which is preliminary data.</text>
</comment>
<protein>
    <submittedName>
        <fullName evidence="1">Uncharacterized protein</fullName>
    </submittedName>
</protein>
<dbReference type="Proteomes" id="UP000266723">
    <property type="component" value="Unassembled WGS sequence"/>
</dbReference>
<name>A0ABQ7EMN0_BRACR</name>
<sequence>MVEECVSVWTKCDVRKIVRIREVEQVSCVGNGVAEADDQLETPALRFRVRGGEKQSR</sequence>
<dbReference type="EMBL" id="QGKV02000299">
    <property type="protein sequence ID" value="KAF3597765.1"/>
    <property type="molecule type" value="Genomic_DNA"/>
</dbReference>
<organism evidence="1 2">
    <name type="scientific">Brassica cretica</name>
    <name type="common">Mustard</name>
    <dbReference type="NCBI Taxonomy" id="69181"/>
    <lineage>
        <taxon>Eukaryota</taxon>
        <taxon>Viridiplantae</taxon>
        <taxon>Streptophyta</taxon>
        <taxon>Embryophyta</taxon>
        <taxon>Tracheophyta</taxon>
        <taxon>Spermatophyta</taxon>
        <taxon>Magnoliopsida</taxon>
        <taxon>eudicotyledons</taxon>
        <taxon>Gunneridae</taxon>
        <taxon>Pentapetalae</taxon>
        <taxon>rosids</taxon>
        <taxon>malvids</taxon>
        <taxon>Brassicales</taxon>
        <taxon>Brassicaceae</taxon>
        <taxon>Brassiceae</taxon>
        <taxon>Brassica</taxon>
    </lineage>
</organism>
<evidence type="ECO:0000313" key="2">
    <source>
        <dbReference type="Proteomes" id="UP000266723"/>
    </source>
</evidence>
<keyword evidence="2" id="KW-1185">Reference proteome</keyword>
<gene>
    <name evidence="1" type="ORF">DY000_02028206</name>
</gene>
<proteinExistence type="predicted"/>
<reference evidence="1 2" key="1">
    <citation type="journal article" date="2020" name="BMC Genomics">
        <title>Intraspecific diversification of the crop wild relative Brassica cretica Lam. using demographic model selection.</title>
        <authorList>
            <person name="Kioukis A."/>
            <person name="Michalopoulou V.A."/>
            <person name="Briers L."/>
            <person name="Pirintsos S."/>
            <person name="Studholme D.J."/>
            <person name="Pavlidis P."/>
            <person name="Sarris P.F."/>
        </authorList>
    </citation>
    <scope>NUCLEOTIDE SEQUENCE [LARGE SCALE GENOMIC DNA]</scope>
    <source>
        <strain evidence="2">cv. PFS-1207/04</strain>
    </source>
</reference>